<gene>
    <name evidence="2" type="ORF">PanWU01x14_170370</name>
</gene>
<evidence type="ECO:0008006" key="4">
    <source>
        <dbReference type="Google" id="ProtNLM"/>
    </source>
</evidence>
<name>A0A2P5CA86_PARAD</name>
<keyword evidence="1" id="KW-0812">Transmembrane</keyword>
<organism evidence="2 3">
    <name type="scientific">Parasponia andersonii</name>
    <name type="common">Sponia andersonii</name>
    <dbReference type="NCBI Taxonomy" id="3476"/>
    <lineage>
        <taxon>Eukaryota</taxon>
        <taxon>Viridiplantae</taxon>
        <taxon>Streptophyta</taxon>
        <taxon>Embryophyta</taxon>
        <taxon>Tracheophyta</taxon>
        <taxon>Spermatophyta</taxon>
        <taxon>Magnoliopsida</taxon>
        <taxon>eudicotyledons</taxon>
        <taxon>Gunneridae</taxon>
        <taxon>Pentapetalae</taxon>
        <taxon>rosids</taxon>
        <taxon>fabids</taxon>
        <taxon>Rosales</taxon>
        <taxon>Cannabaceae</taxon>
        <taxon>Parasponia</taxon>
    </lineage>
</organism>
<evidence type="ECO:0000313" key="3">
    <source>
        <dbReference type="Proteomes" id="UP000237105"/>
    </source>
</evidence>
<reference evidence="3" key="1">
    <citation type="submission" date="2016-06" db="EMBL/GenBank/DDBJ databases">
        <title>Parallel loss of symbiosis genes in relatives of nitrogen-fixing non-legume Parasponia.</title>
        <authorList>
            <person name="Van Velzen R."/>
            <person name="Holmer R."/>
            <person name="Bu F."/>
            <person name="Rutten L."/>
            <person name="Van Zeijl A."/>
            <person name="Liu W."/>
            <person name="Santuari L."/>
            <person name="Cao Q."/>
            <person name="Sharma T."/>
            <person name="Shen D."/>
            <person name="Roswanjaya Y."/>
            <person name="Wardhani T."/>
            <person name="Kalhor M.S."/>
            <person name="Jansen J."/>
            <person name="Van den Hoogen J."/>
            <person name="Gungor B."/>
            <person name="Hartog M."/>
            <person name="Hontelez J."/>
            <person name="Verver J."/>
            <person name="Yang W.-C."/>
            <person name="Schijlen E."/>
            <person name="Repin R."/>
            <person name="Schilthuizen M."/>
            <person name="Schranz E."/>
            <person name="Heidstra R."/>
            <person name="Miyata K."/>
            <person name="Fedorova E."/>
            <person name="Kohlen W."/>
            <person name="Bisseling T."/>
            <person name="Smit S."/>
            <person name="Geurts R."/>
        </authorList>
    </citation>
    <scope>NUCLEOTIDE SEQUENCE [LARGE SCALE GENOMIC DNA]</scope>
    <source>
        <strain evidence="3">cv. WU1-14</strain>
    </source>
</reference>
<keyword evidence="3" id="KW-1185">Reference proteome</keyword>
<keyword evidence="1" id="KW-0472">Membrane</keyword>
<accession>A0A2P5CA86</accession>
<dbReference type="EMBL" id="JXTB01000154">
    <property type="protein sequence ID" value="PON57947.1"/>
    <property type="molecule type" value="Genomic_DNA"/>
</dbReference>
<keyword evidence="1" id="KW-1133">Transmembrane helix</keyword>
<protein>
    <recommendedName>
        <fullName evidence="4">Transmembrane protein</fullName>
    </recommendedName>
</protein>
<feature type="transmembrane region" description="Helical" evidence="1">
    <location>
        <begin position="20"/>
        <end position="37"/>
    </location>
</feature>
<feature type="non-terminal residue" evidence="2">
    <location>
        <position position="114"/>
    </location>
</feature>
<dbReference type="AlphaFoldDB" id="A0A2P5CA86"/>
<dbReference type="Proteomes" id="UP000237105">
    <property type="component" value="Unassembled WGS sequence"/>
</dbReference>
<feature type="transmembrane region" description="Helical" evidence="1">
    <location>
        <begin position="63"/>
        <end position="80"/>
    </location>
</feature>
<evidence type="ECO:0000256" key="1">
    <source>
        <dbReference type="SAM" id="Phobius"/>
    </source>
</evidence>
<sequence length="114" mass="13461">MLYIKINKMLKKKTIIKQNIYMCGWLGLVTMEIEKSLKGNMGLKRRALVVGSGSNWFESPSDFFFSFFFFFFFAIMGLKLELHLRPKRRCVCVYIYIYGFDVYELTDPAPTKIQ</sequence>
<proteinExistence type="predicted"/>
<evidence type="ECO:0000313" key="2">
    <source>
        <dbReference type="EMBL" id="PON57947.1"/>
    </source>
</evidence>
<comment type="caution">
    <text evidence="2">The sequence shown here is derived from an EMBL/GenBank/DDBJ whole genome shotgun (WGS) entry which is preliminary data.</text>
</comment>